<dbReference type="AlphaFoldDB" id="A0A1X7SL27"/>
<accession>A0A1X7SL27</accession>
<dbReference type="InParanoid" id="A0A1X7SL27"/>
<evidence type="ECO:0000313" key="1">
    <source>
        <dbReference type="EnsemblMetazoa" id="Aqu2.1.02842_001"/>
    </source>
</evidence>
<protein>
    <submittedName>
        <fullName evidence="1">Uncharacterized protein</fullName>
    </submittedName>
</protein>
<organism evidence="1">
    <name type="scientific">Amphimedon queenslandica</name>
    <name type="common">Sponge</name>
    <dbReference type="NCBI Taxonomy" id="400682"/>
    <lineage>
        <taxon>Eukaryota</taxon>
        <taxon>Metazoa</taxon>
        <taxon>Porifera</taxon>
        <taxon>Demospongiae</taxon>
        <taxon>Heteroscleromorpha</taxon>
        <taxon>Haplosclerida</taxon>
        <taxon>Niphatidae</taxon>
        <taxon>Amphimedon</taxon>
    </lineage>
</organism>
<sequence>DEFEHHFNWQRKRLEREEYLQELQAITDSNPFTKILEEHQDLLAEMKSAPSVVE</sequence>
<name>A0A1X7SL27_AMPQE</name>
<proteinExistence type="predicted"/>
<dbReference type="EnsemblMetazoa" id="Aqu2.1.02842_001">
    <property type="protein sequence ID" value="Aqu2.1.02842_001"/>
    <property type="gene ID" value="Aqu2.1.02842"/>
</dbReference>
<reference evidence="1" key="1">
    <citation type="submission" date="2017-05" db="UniProtKB">
        <authorList>
            <consortium name="EnsemblMetazoa"/>
        </authorList>
    </citation>
    <scope>IDENTIFICATION</scope>
</reference>